<evidence type="ECO:0000313" key="2">
    <source>
        <dbReference type="EMBL" id="CCO18138.1"/>
    </source>
</evidence>
<evidence type="ECO:0000313" key="3">
    <source>
        <dbReference type="Proteomes" id="UP000198341"/>
    </source>
</evidence>
<dbReference type="GeneID" id="19013193"/>
<proteinExistence type="predicted"/>
<gene>
    <name evidence="2" type="ordered locus">Bathy10g01160</name>
</gene>
<reference evidence="2 3" key="1">
    <citation type="submission" date="2011-10" db="EMBL/GenBank/DDBJ databases">
        <authorList>
            <person name="Genoscope - CEA"/>
        </authorList>
    </citation>
    <scope>NUCLEOTIDE SEQUENCE [LARGE SCALE GENOMIC DNA]</scope>
    <source>
        <strain evidence="2 3">RCC 1105</strain>
    </source>
</reference>
<dbReference type="KEGG" id="bpg:Bathy10g01160"/>
<dbReference type="Proteomes" id="UP000198341">
    <property type="component" value="Chromosome 10"/>
</dbReference>
<accession>K8F953</accession>
<keyword evidence="3" id="KW-1185">Reference proteome</keyword>
<dbReference type="RefSeq" id="XP_007510605.1">
    <property type="nucleotide sequence ID" value="XM_007510543.1"/>
</dbReference>
<evidence type="ECO:0000256" key="1">
    <source>
        <dbReference type="SAM" id="MobiDB-lite"/>
    </source>
</evidence>
<organism evidence="2 3">
    <name type="scientific">Bathycoccus prasinos</name>
    <dbReference type="NCBI Taxonomy" id="41875"/>
    <lineage>
        <taxon>Eukaryota</taxon>
        <taxon>Viridiplantae</taxon>
        <taxon>Chlorophyta</taxon>
        <taxon>Mamiellophyceae</taxon>
        <taxon>Mamiellales</taxon>
        <taxon>Bathycoccaceae</taxon>
        <taxon>Bathycoccus</taxon>
    </lineage>
</organism>
<dbReference type="OrthoDB" id="497431at2759"/>
<name>K8F953_9CHLO</name>
<feature type="region of interest" description="Disordered" evidence="1">
    <location>
        <begin position="322"/>
        <end position="346"/>
    </location>
</feature>
<dbReference type="AlphaFoldDB" id="K8F953"/>
<dbReference type="EMBL" id="FO082269">
    <property type="protein sequence ID" value="CCO18138.1"/>
    <property type="molecule type" value="Genomic_DNA"/>
</dbReference>
<sequence>MPTVRVEIEDYDDDSESVSKEKEIIDVAHFVPDTKKKPEQIRATCGPHVGQRIRLKLAPFDDYDLGEKKKAIVRTSSVLRFVVANGVQIESEIHPKLPDDFDGGESFSRQFGTLKQHGVALQVRFKPVGHIGENDDDSKGKRKIEKLTIGKANTLYEICDGAITIDKMSLAASITTSRVAEAAKPFVNVNEETPRIGKSPEVWNFTKKNKDDSDYDRKNPNQIRADQRGQERCDEIAKEYEEETRHWMGTNNHVSGQIKVMQDIDKKVAALEGKLKAVTGFIVALENLKEQGKYSTQEDELVATREMIAQAEEEIRIIGHESLENEDDEDEVNTSGKTRAREHQHFQRQPFHSFSLSQLGVYVDECENQPISGLKKILAKTRDSLQLATRIQKCALRDAHLRHNWDAYESNVETRDVLENGIRREDMERLLGREATKQDVEASMRIPLRERAKIVGGATDVAAGDDRAMLAEAERNKREKQLLDVDDDRSYFLS</sequence>
<protein>
    <submittedName>
        <fullName evidence="2">Uncharacterized protein</fullName>
    </submittedName>
</protein>